<evidence type="ECO:0000313" key="12">
    <source>
        <dbReference type="Proteomes" id="UP001603013"/>
    </source>
</evidence>
<dbReference type="Gene3D" id="1.10.510.10">
    <property type="entry name" value="Transferase(Phosphotransferase) domain 1"/>
    <property type="match status" value="1"/>
</dbReference>
<dbReference type="InterPro" id="IPR035992">
    <property type="entry name" value="Ricin_B-like_lectins"/>
</dbReference>
<comment type="similarity">
    <text evidence="1">Belongs to the protein kinase superfamily. NEK Ser/Thr protein kinase family. NIMA subfamily.</text>
</comment>
<organism evidence="11 12">
    <name type="scientific">Streptomyces lateritius</name>
    <dbReference type="NCBI Taxonomy" id="67313"/>
    <lineage>
        <taxon>Bacteria</taxon>
        <taxon>Bacillati</taxon>
        <taxon>Actinomycetota</taxon>
        <taxon>Actinomycetes</taxon>
        <taxon>Kitasatosporales</taxon>
        <taxon>Streptomycetaceae</taxon>
        <taxon>Streptomyces</taxon>
    </lineage>
</organism>
<evidence type="ECO:0000259" key="10">
    <source>
        <dbReference type="PROSITE" id="PS50011"/>
    </source>
</evidence>
<dbReference type="InterPro" id="IPR000772">
    <property type="entry name" value="Ricin_B_lectin"/>
</dbReference>
<dbReference type="SUPFAM" id="SSF50370">
    <property type="entry name" value="Ricin B-like lectins"/>
    <property type="match status" value="1"/>
</dbReference>
<feature type="compositionally biased region" description="Gly residues" evidence="8">
    <location>
        <begin position="497"/>
        <end position="520"/>
    </location>
</feature>
<feature type="domain" description="Protein kinase" evidence="10">
    <location>
        <begin position="30"/>
        <end position="286"/>
    </location>
</feature>
<feature type="compositionally biased region" description="Low complexity" evidence="8">
    <location>
        <begin position="485"/>
        <end position="496"/>
    </location>
</feature>
<feature type="compositionally biased region" description="Pro residues" evidence="8">
    <location>
        <begin position="423"/>
        <end position="448"/>
    </location>
</feature>
<evidence type="ECO:0000256" key="1">
    <source>
        <dbReference type="ARBA" id="ARBA00010886"/>
    </source>
</evidence>
<dbReference type="InterPro" id="IPR017441">
    <property type="entry name" value="Protein_kinase_ATP_BS"/>
</dbReference>
<dbReference type="Gene3D" id="3.30.200.20">
    <property type="entry name" value="Phosphorylase Kinase, domain 1"/>
    <property type="match status" value="1"/>
</dbReference>
<keyword evidence="3" id="KW-0808">Transferase</keyword>
<feature type="region of interest" description="Disordered" evidence="8">
    <location>
        <begin position="1"/>
        <end position="22"/>
    </location>
</feature>
<keyword evidence="5 11" id="KW-0418">Kinase</keyword>
<keyword evidence="9" id="KW-1133">Transmembrane helix</keyword>
<keyword evidence="6 7" id="KW-0067">ATP-binding</keyword>
<dbReference type="CDD" id="cd23415">
    <property type="entry name" value="beta-trefoil_Ricin_AH"/>
    <property type="match status" value="1"/>
</dbReference>
<evidence type="ECO:0000256" key="3">
    <source>
        <dbReference type="ARBA" id="ARBA00022679"/>
    </source>
</evidence>
<dbReference type="PROSITE" id="PS00108">
    <property type="entry name" value="PROTEIN_KINASE_ST"/>
    <property type="match status" value="1"/>
</dbReference>
<evidence type="ECO:0000256" key="5">
    <source>
        <dbReference type="ARBA" id="ARBA00022777"/>
    </source>
</evidence>
<dbReference type="PANTHER" id="PTHR43671:SF13">
    <property type="entry name" value="SERINE_THREONINE-PROTEIN KINASE NEK2"/>
    <property type="match status" value="1"/>
</dbReference>
<evidence type="ECO:0000256" key="8">
    <source>
        <dbReference type="SAM" id="MobiDB-lite"/>
    </source>
</evidence>
<dbReference type="PROSITE" id="PS50231">
    <property type="entry name" value="RICIN_B_LECTIN"/>
    <property type="match status" value="1"/>
</dbReference>
<feature type="region of interest" description="Disordered" evidence="8">
    <location>
        <begin position="402"/>
        <end position="548"/>
    </location>
</feature>
<sequence length="676" mass="67363">MPGEVEDSSNLKGSGAKPLESGDPRRIGAFRLLGVLGSGGMGRVYLGAVPGKFAAVKRVLPILAEDADFLRHFGHELDNLARLPGGASARLLASDRTAKPPWFATEYIPGITLNEAMRLNGGPLSGAALWRLLRGAASGLRAVHTADMVHRDLKPSNVMLTRGGLSLIDFGVARAADQSRLTRTGMVIGTPAYMAPEQAVADPRLTGAADVFALGSLVLYAANGRPPFGDGSGPDLLYRVVHGEPEFGKLAETEPELAALVRSCLAKDPASRPTAADLVGLTDEHVPEDALWPEAVAERITERASFAAEAPTAGQLAALGETERAAEQREDVVTTPLTPQRQRPKKPATPPPDPAVATGAATSDKRPERRNRFLVLAVPVVVATGTTLTVALGPYVIGPRGDGPGTSAAPPSTSSSAPAPADRTPPPGGPSSRPPGSPSTPGSVPPPGGTAAGGGGGAGGGTAAGGGGGATAGGGGSPVPGGSGSSDSSGSPASSGGSSGSGGSGGGSGSPGGSGGGSGGSTTRPAPPPPPPPSSGGGGSAPSGTYSLENASNGQCLAEQDAGFAIIASTAECGSPSSNGGTMSYAWTYSPGANGTFRLVNRKTGRCLQPSGNSSMTVTACNGSSLQSWKIGTSTSSGRTIKNMNNGGCMVTGPFVMTYTCDPGNRSHLWRNISPV</sequence>
<protein>
    <recommendedName>
        <fullName evidence="2">non-specific serine/threonine protein kinase</fullName>
        <ecNumber evidence="2">2.7.11.1</ecNumber>
    </recommendedName>
</protein>
<comment type="caution">
    <text evidence="11">The sequence shown here is derived from an EMBL/GenBank/DDBJ whole genome shotgun (WGS) entry which is preliminary data.</text>
</comment>
<dbReference type="InterPro" id="IPR008271">
    <property type="entry name" value="Ser/Thr_kinase_AS"/>
</dbReference>
<evidence type="ECO:0000256" key="7">
    <source>
        <dbReference type="PROSITE-ProRule" id="PRU10141"/>
    </source>
</evidence>
<feature type="compositionally biased region" description="Pro residues" evidence="8">
    <location>
        <begin position="525"/>
        <end position="534"/>
    </location>
</feature>
<dbReference type="Proteomes" id="UP001603013">
    <property type="component" value="Unassembled WGS sequence"/>
</dbReference>
<dbReference type="PROSITE" id="PS00107">
    <property type="entry name" value="PROTEIN_KINASE_ATP"/>
    <property type="match status" value="1"/>
</dbReference>
<dbReference type="Pfam" id="PF00069">
    <property type="entry name" value="Pkinase"/>
    <property type="match status" value="1"/>
</dbReference>
<evidence type="ECO:0000256" key="4">
    <source>
        <dbReference type="ARBA" id="ARBA00022741"/>
    </source>
</evidence>
<dbReference type="GO" id="GO:0016301">
    <property type="term" value="F:kinase activity"/>
    <property type="evidence" value="ECO:0007669"/>
    <property type="project" value="UniProtKB-KW"/>
</dbReference>
<dbReference type="RefSeq" id="WP_391934223.1">
    <property type="nucleotide sequence ID" value="NZ_JBIBSM010000005.1"/>
</dbReference>
<dbReference type="PROSITE" id="PS50011">
    <property type="entry name" value="PROTEIN_KINASE_DOM"/>
    <property type="match status" value="1"/>
</dbReference>
<feature type="compositionally biased region" description="Gly residues" evidence="8">
    <location>
        <begin position="450"/>
        <end position="484"/>
    </location>
</feature>
<feature type="region of interest" description="Disordered" evidence="8">
    <location>
        <begin position="320"/>
        <end position="367"/>
    </location>
</feature>
<keyword evidence="4 7" id="KW-0547">Nucleotide-binding</keyword>
<dbReference type="EMBL" id="JBIBSM010000005">
    <property type="protein sequence ID" value="MFF8276853.1"/>
    <property type="molecule type" value="Genomic_DNA"/>
</dbReference>
<accession>A0ABW6YAJ7</accession>
<dbReference type="InterPro" id="IPR050660">
    <property type="entry name" value="NEK_Ser/Thr_kinase"/>
</dbReference>
<feature type="transmembrane region" description="Helical" evidence="9">
    <location>
        <begin position="373"/>
        <end position="397"/>
    </location>
</feature>
<evidence type="ECO:0000256" key="9">
    <source>
        <dbReference type="SAM" id="Phobius"/>
    </source>
</evidence>
<feature type="compositionally biased region" description="Basic and acidic residues" evidence="8">
    <location>
        <begin position="321"/>
        <end position="332"/>
    </location>
</feature>
<dbReference type="SUPFAM" id="SSF56112">
    <property type="entry name" value="Protein kinase-like (PK-like)"/>
    <property type="match status" value="1"/>
</dbReference>
<keyword evidence="9" id="KW-0812">Transmembrane</keyword>
<keyword evidence="9" id="KW-0472">Membrane</keyword>
<dbReference type="Gene3D" id="2.80.10.50">
    <property type="match status" value="1"/>
</dbReference>
<reference evidence="11 12" key="1">
    <citation type="submission" date="2024-10" db="EMBL/GenBank/DDBJ databases">
        <title>The Natural Products Discovery Center: Release of the First 8490 Sequenced Strains for Exploring Actinobacteria Biosynthetic Diversity.</title>
        <authorList>
            <person name="Kalkreuter E."/>
            <person name="Kautsar S.A."/>
            <person name="Yang D."/>
            <person name="Bader C.D."/>
            <person name="Teijaro C.N."/>
            <person name="Fluegel L."/>
            <person name="Davis C.M."/>
            <person name="Simpson J.R."/>
            <person name="Lauterbach L."/>
            <person name="Steele A.D."/>
            <person name="Gui C."/>
            <person name="Meng S."/>
            <person name="Li G."/>
            <person name="Viehrig K."/>
            <person name="Ye F."/>
            <person name="Su P."/>
            <person name="Kiefer A.F."/>
            <person name="Nichols A."/>
            <person name="Cepeda A.J."/>
            <person name="Yan W."/>
            <person name="Fan B."/>
            <person name="Jiang Y."/>
            <person name="Adhikari A."/>
            <person name="Zheng C.-J."/>
            <person name="Schuster L."/>
            <person name="Cowan T.M."/>
            <person name="Smanski M.J."/>
            <person name="Chevrette M.G."/>
            <person name="De Carvalho L.P.S."/>
            <person name="Shen B."/>
        </authorList>
    </citation>
    <scope>NUCLEOTIDE SEQUENCE [LARGE SCALE GENOMIC DNA]</scope>
    <source>
        <strain evidence="11 12">NPDC015755</strain>
    </source>
</reference>
<evidence type="ECO:0000256" key="6">
    <source>
        <dbReference type="ARBA" id="ARBA00022840"/>
    </source>
</evidence>
<evidence type="ECO:0000256" key="2">
    <source>
        <dbReference type="ARBA" id="ARBA00012513"/>
    </source>
</evidence>
<gene>
    <name evidence="11" type="ORF">ACF05T_12205</name>
</gene>
<name>A0ABW6YAJ7_9ACTN</name>
<proteinExistence type="inferred from homology"/>
<feature type="binding site" evidence="7">
    <location>
        <position position="57"/>
    </location>
    <ligand>
        <name>ATP</name>
        <dbReference type="ChEBI" id="CHEBI:30616"/>
    </ligand>
</feature>
<feature type="compositionally biased region" description="Low complexity" evidence="8">
    <location>
        <begin position="405"/>
        <end position="422"/>
    </location>
</feature>
<evidence type="ECO:0000313" key="11">
    <source>
        <dbReference type="EMBL" id="MFF8276853.1"/>
    </source>
</evidence>
<dbReference type="PANTHER" id="PTHR43671">
    <property type="entry name" value="SERINE/THREONINE-PROTEIN KINASE NEK"/>
    <property type="match status" value="1"/>
</dbReference>
<dbReference type="InterPro" id="IPR011009">
    <property type="entry name" value="Kinase-like_dom_sf"/>
</dbReference>
<dbReference type="EC" id="2.7.11.1" evidence="2"/>
<dbReference type="SMART" id="SM00220">
    <property type="entry name" value="S_TKc"/>
    <property type="match status" value="1"/>
</dbReference>
<dbReference type="CDD" id="cd14014">
    <property type="entry name" value="STKc_PknB_like"/>
    <property type="match status" value="1"/>
</dbReference>
<dbReference type="Pfam" id="PF14200">
    <property type="entry name" value="RicinB_lectin_2"/>
    <property type="match status" value="1"/>
</dbReference>
<keyword evidence="12" id="KW-1185">Reference proteome</keyword>
<dbReference type="InterPro" id="IPR000719">
    <property type="entry name" value="Prot_kinase_dom"/>
</dbReference>